<evidence type="ECO:0000259" key="9">
    <source>
        <dbReference type="Pfam" id="PF01979"/>
    </source>
</evidence>
<dbReference type="Pfam" id="PF01979">
    <property type="entry name" value="Amidohydro_1"/>
    <property type="match status" value="1"/>
</dbReference>
<proteinExistence type="inferred from homology"/>
<dbReference type="GO" id="GO:0006147">
    <property type="term" value="P:guanine catabolic process"/>
    <property type="evidence" value="ECO:0007669"/>
    <property type="project" value="UniProtKB-UniRule"/>
</dbReference>
<evidence type="ECO:0000256" key="6">
    <source>
        <dbReference type="ARBA" id="ARBA00022833"/>
    </source>
</evidence>
<dbReference type="InterPro" id="IPR006680">
    <property type="entry name" value="Amidohydro-rel"/>
</dbReference>
<evidence type="ECO:0000256" key="5">
    <source>
        <dbReference type="ARBA" id="ARBA00022801"/>
    </source>
</evidence>
<comment type="caution">
    <text evidence="10">The sequence shown here is derived from an EMBL/GenBank/DDBJ whole genome shotgun (WGS) entry which is preliminary data.</text>
</comment>
<dbReference type="CDD" id="cd01303">
    <property type="entry name" value="GDEase"/>
    <property type="match status" value="1"/>
</dbReference>
<dbReference type="GO" id="GO:0005829">
    <property type="term" value="C:cytosol"/>
    <property type="evidence" value="ECO:0007669"/>
    <property type="project" value="TreeGrafter"/>
</dbReference>
<keyword evidence="5 8" id="KW-0378">Hydrolase</keyword>
<dbReference type="GO" id="GO:0008892">
    <property type="term" value="F:guanine deaminase activity"/>
    <property type="evidence" value="ECO:0007669"/>
    <property type="project" value="UniProtKB-UniRule"/>
</dbReference>
<dbReference type="InterPro" id="IPR014311">
    <property type="entry name" value="Guanine_deaminase"/>
</dbReference>
<sequence>MGVMADVEQSVGIRGRILSFVRAPNGAGDEGSYVYLRDGMLVIRDGRVEAIGPASELEGTLPSGAPVTRYEHELIVPGFIDTHIHFPQTQVIASYGAQLLDWLTRYTFVEEQKYSDPGHCSRGATFFLDELLRNGTTTAVAYGSVHPQSVDAFFAESEKRGTCMVAGKVMMNRNAPPALTDTAETSYADSKALIERWHKRGRQRYCVTPRFAITSTQEQLEAAGALLREFPDVYMQTHLSENLDEIAYVLSLFPDAKNYTDVYDKVGLLGPRSFFGHCIHLAEEELQRLADSRSVAVFCPTSNLFIGSGLFDLANTADAKRPVRIGLGTDVGGGTSYSMLQTAAEAYKVMQLKGQNLPPISAFYMMTRGNAEALSMGAEIGSLEIGCFADFVVLDSKATPAMLHRMETIEDLIEEELFVLMTLGDDRAVRATYVQGQKVHDRQNSS</sequence>
<protein>
    <recommendedName>
        <fullName evidence="3 8">Guanine deaminase</fullName>
        <shortName evidence="8">Guanase</shortName>
        <ecNumber evidence="3 8">3.5.4.3</ecNumber>
    </recommendedName>
    <alternativeName>
        <fullName evidence="8">Guanine aminohydrolase</fullName>
    </alternativeName>
</protein>
<evidence type="ECO:0000256" key="8">
    <source>
        <dbReference type="RuleBase" id="RU366009"/>
    </source>
</evidence>
<dbReference type="EC" id="3.5.4.3" evidence="3 8"/>
<dbReference type="FunFam" id="3.20.20.140:FF:000022">
    <property type="entry name" value="Guanine deaminase"/>
    <property type="match status" value="1"/>
</dbReference>
<evidence type="ECO:0000256" key="7">
    <source>
        <dbReference type="ARBA" id="ARBA00051148"/>
    </source>
</evidence>
<evidence type="ECO:0000256" key="4">
    <source>
        <dbReference type="ARBA" id="ARBA00022723"/>
    </source>
</evidence>
<gene>
    <name evidence="10" type="ORF">KC19_3G158300</name>
</gene>
<dbReference type="SUPFAM" id="SSF51338">
    <property type="entry name" value="Composite domain of metallo-dependent hydrolases"/>
    <property type="match status" value="1"/>
</dbReference>
<evidence type="ECO:0000313" key="10">
    <source>
        <dbReference type="EMBL" id="KAG0583723.1"/>
    </source>
</evidence>
<dbReference type="AlphaFoldDB" id="A0A8T0IMP3"/>
<dbReference type="SUPFAM" id="SSF51556">
    <property type="entry name" value="Metallo-dependent hydrolases"/>
    <property type="match status" value="1"/>
</dbReference>
<keyword evidence="6 8" id="KW-0862">Zinc</keyword>
<dbReference type="PANTHER" id="PTHR11271:SF6">
    <property type="entry name" value="GUANINE DEAMINASE"/>
    <property type="match status" value="1"/>
</dbReference>
<dbReference type="NCBIfam" id="NF006679">
    <property type="entry name" value="PRK09228.1"/>
    <property type="match status" value="1"/>
</dbReference>
<dbReference type="Gene3D" id="3.20.20.140">
    <property type="entry name" value="Metal-dependent hydrolases"/>
    <property type="match status" value="1"/>
</dbReference>
<dbReference type="Gene3D" id="2.30.40.10">
    <property type="entry name" value="Urease, subunit C, domain 1"/>
    <property type="match status" value="1"/>
</dbReference>
<comment type="catalytic activity">
    <reaction evidence="7 8">
        <text>guanine + H2O + H(+) = xanthine + NH4(+)</text>
        <dbReference type="Rhea" id="RHEA:14665"/>
        <dbReference type="ChEBI" id="CHEBI:15377"/>
        <dbReference type="ChEBI" id="CHEBI:15378"/>
        <dbReference type="ChEBI" id="CHEBI:16235"/>
        <dbReference type="ChEBI" id="CHEBI:17712"/>
        <dbReference type="ChEBI" id="CHEBI:28938"/>
        <dbReference type="EC" id="3.5.4.3"/>
    </reaction>
</comment>
<comment type="similarity">
    <text evidence="2 8">Belongs to the metallo-dependent hydrolases superfamily. ATZ/TRZ family.</text>
</comment>
<comment type="function">
    <text evidence="8">Catalyzes the hydrolytic deamination of guanine, producing xanthine and ammonia.</text>
</comment>
<feature type="domain" description="Amidohydrolase-related" evidence="9">
    <location>
        <begin position="75"/>
        <end position="439"/>
    </location>
</feature>
<dbReference type="GO" id="GO:0008270">
    <property type="term" value="F:zinc ion binding"/>
    <property type="evidence" value="ECO:0007669"/>
    <property type="project" value="UniProtKB-UniRule"/>
</dbReference>
<keyword evidence="4 8" id="KW-0479">Metal-binding</keyword>
<evidence type="ECO:0000256" key="1">
    <source>
        <dbReference type="ARBA" id="ARBA00004984"/>
    </source>
</evidence>
<comment type="pathway">
    <text evidence="1 8">Purine metabolism; guanine degradation; xanthine from guanine: step 1/1.</text>
</comment>
<keyword evidence="11" id="KW-1185">Reference proteome</keyword>
<dbReference type="Proteomes" id="UP000822688">
    <property type="component" value="Chromosome 3"/>
</dbReference>
<dbReference type="InterPro" id="IPR011059">
    <property type="entry name" value="Metal-dep_hydrolase_composite"/>
</dbReference>
<evidence type="ECO:0000256" key="3">
    <source>
        <dbReference type="ARBA" id="ARBA00012781"/>
    </source>
</evidence>
<dbReference type="EMBL" id="CM026423">
    <property type="protein sequence ID" value="KAG0583723.1"/>
    <property type="molecule type" value="Genomic_DNA"/>
</dbReference>
<dbReference type="InterPro" id="IPR051607">
    <property type="entry name" value="Metallo-dep_hydrolases"/>
</dbReference>
<comment type="cofactor">
    <cofactor evidence="8">
        <name>Zn(2+)</name>
        <dbReference type="ChEBI" id="CHEBI:29105"/>
    </cofactor>
    <text evidence="8">Binds 1 zinc ion per subunit.</text>
</comment>
<evidence type="ECO:0000256" key="2">
    <source>
        <dbReference type="ARBA" id="ARBA00006745"/>
    </source>
</evidence>
<dbReference type="InterPro" id="IPR032466">
    <property type="entry name" value="Metal_Hydrolase"/>
</dbReference>
<name>A0A8T0IMP3_CERPU</name>
<evidence type="ECO:0000313" key="11">
    <source>
        <dbReference type="Proteomes" id="UP000822688"/>
    </source>
</evidence>
<dbReference type="PANTHER" id="PTHR11271">
    <property type="entry name" value="GUANINE DEAMINASE"/>
    <property type="match status" value="1"/>
</dbReference>
<accession>A0A8T0IMP3</accession>
<dbReference type="NCBIfam" id="TIGR02967">
    <property type="entry name" value="guan_deamin"/>
    <property type="match status" value="1"/>
</dbReference>
<organism evidence="10 11">
    <name type="scientific">Ceratodon purpureus</name>
    <name type="common">Fire moss</name>
    <name type="synonym">Dicranum purpureum</name>
    <dbReference type="NCBI Taxonomy" id="3225"/>
    <lineage>
        <taxon>Eukaryota</taxon>
        <taxon>Viridiplantae</taxon>
        <taxon>Streptophyta</taxon>
        <taxon>Embryophyta</taxon>
        <taxon>Bryophyta</taxon>
        <taxon>Bryophytina</taxon>
        <taxon>Bryopsida</taxon>
        <taxon>Dicranidae</taxon>
        <taxon>Pseudoditrichales</taxon>
        <taxon>Ditrichaceae</taxon>
        <taxon>Ceratodon</taxon>
    </lineage>
</organism>
<reference evidence="10" key="1">
    <citation type="submission" date="2020-06" db="EMBL/GenBank/DDBJ databases">
        <title>WGS assembly of Ceratodon purpureus strain R40.</title>
        <authorList>
            <person name="Carey S.B."/>
            <person name="Jenkins J."/>
            <person name="Shu S."/>
            <person name="Lovell J.T."/>
            <person name="Sreedasyam A."/>
            <person name="Maumus F."/>
            <person name="Tiley G.P."/>
            <person name="Fernandez-Pozo N."/>
            <person name="Barry K."/>
            <person name="Chen C."/>
            <person name="Wang M."/>
            <person name="Lipzen A."/>
            <person name="Daum C."/>
            <person name="Saski C.A."/>
            <person name="Payton A.C."/>
            <person name="Mcbreen J.C."/>
            <person name="Conrad R.E."/>
            <person name="Kollar L.M."/>
            <person name="Olsson S."/>
            <person name="Huttunen S."/>
            <person name="Landis J.B."/>
            <person name="Wickett N.J."/>
            <person name="Johnson M.G."/>
            <person name="Rensing S.A."/>
            <person name="Grimwood J."/>
            <person name="Schmutz J."/>
            <person name="Mcdaniel S.F."/>
        </authorList>
    </citation>
    <scope>NUCLEOTIDE SEQUENCE</scope>
    <source>
        <strain evidence="10">R40</strain>
    </source>
</reference>